<dbReference type="PANTHER" id="PTHR33121:SF71">
    <property type="entry name" value="OXYGEN SENSOR PROTEIN DOSP"/>
    <property type="match status" value="1"/>
</dbReference>
<evidence type="ECO:0008006" key="5">
    <source>
        <dbReference type="Google" id="ProtNLM"/>
    </source>
</evidence>
<dbReference type="AlphaFoldDB" id="A0A0M3DFP3"/>
<dbReference type="InterPro" id="IPR000160">
    <property type="entry name" value="GGDEF_dom"/>
</dbReference>
<dbReference type="SUPFAM" id="SSF141868">
    <property type="entry name" value="EAL domain-like"/>
    <property type="match status" value="1"/>
</dbReference>
<feature type="domain" description="GGDEF" evidence="2">
    <location>
        <begin position="40"/>
        <end position="171"/>
    </location>
</feature>
<dbReference type="OrthoDB" id="9762141at2"/>
<dbReference type="InterPro" id="IPR001633">
    <property type="entry name" value="EAL_dom"/>
</dbReference>
<dbReference type="InterPro" id="IPR035919">
    <property type="entry name" value="EAL_sf"/>
</dbReference>
<dbReference type="PROSITE" id="PS50887">
    <property type="entry name" value="GGDEF"/>
    <property type="match status" value="1"/>
</dbReference>
<dbReference type="GO" id="GO:0071111">
    <property type="term" value="F:cyclic-guanylate-specific phosphodiesterase activity"/>
    <property type="evidence" value="ECO:0007669"/>
    <property type="project" value="InterPro"/>
</dbReference>
<gene>
    <name evidence="3" type="ORF">VN21_10560</name>
</gene>
<dbReference type="PANTHER" id="PTHR33121">
    <property type="entry name" value="CYCLIC DI-GMP PHOSPHODIESTERASE PDEF"/>
    <property type="match status" value="1"/>
</dbReference>
<protein>
    <recommendedName>
        <fullName evidence="5">Diguanylate cyclase</fullName>
    </recommendedName>
</protein>
<dbReference type="RefSeq" id="WP_046823238.1">
    <property type="nucleotide sequence ID" value="NZ_LBBT01000216.1"/>
</dbReference>
<evidence type="ECO:0000313" key="4">
    <source>
        <dbReference type="Proteomes" id="UP000034407"/>
    </source>
</evidence>
<name>A0A0M3DFP3_9FIRM</name>
<dbReference type="CDD" id="cd01948">
    <property type="entry name" value="EAL"/>
    <property type="match status" value="1"/>
</dbReference>
<evidence type="ECO:0000313" key="3">
    <source>
        <dbReference type="EMBL" id="KKY01103.1"/>
    </source>
</evidence>
<evidence type="ECO:0000259" key="2">
    <source>
        <dbReference type="PROSITE" id="PS50887"/>
    </source>
</evidence>
<dbReference type="Pfam" id="PF00990">
    <property type="entry name" value="GGDEF"/>
    <property type="match status" value="1"/>
</dbReference>
<dbReference type="Gene3D" id="3.20.20.450">
    <property type="entry name" value="EAL domain"/>
    <property type="match status" value="1"/>
</dbReference>
<sequence>MNYKQLIEIKNNVRAHMNKKDTLTGIYNKDYFFEYISNKPNGTIIKINVDGINFVNVNYGMEIGDTLMRFIAICLEENCNCENAVIARLSSFDFIIHKTNTNNDRIYEFMEEIKSILTKEIKEIYKVYINFNIAAVIYKNDDLDIFDSISKLDICMKNLISKGNRVGIYNDTYEEHISIQSIESAINSNEIKLHYQPKIDLYTEKIVGVEVLIRWFSKTHGYIHPEKIISFAEDCGYINILGKWILEKACIDINYLNKVLNTNIDLSVNISPLQLEEKDFINDIIEILDKTEFDSKFLKLEITESENIEDIIKINDIINNIKKTGIKISIDDFGKGFNSINYIKNYNVDEIKIDKSLVEYSNRNPMFVESLINMIHTTQTTVVAEGVETEKEYLRLKTMECDLVQGYYFYKPMDLNKLIEAIKEEKLTTKEELTVGEFY</sequence>
<reference evidence="3 4" key="1">
    <citation type="submission" date="2015-04" db="EMBL/GenBank/DDBJ databases">
        <title>Microcin producing Clostridium sp. JC272T.</title>
        <authorList>
            <person name="Jyothsna T."/>
            <person name="Sasikala C."/>
            <person name="Ramana C."/>
        </authorList>
    </citation>
    <scope>NUCLEOTIDE SEQUENCE [LARGE SCALE GENOMIC DNA]</scope>
    <source>
        <strain evidence="3 4">JC272</strain>
    </source>
</reference>
<dbReference type="SMART" id="SM00267">
    <property type="entry name" value="GGDEF"/>
    <property type="match status" value="1"/>
</dbReference>
<feature type="domain" description="EAL" evidence="1">
    <location>
        <begin position="175"/>
        <end position="426"/>
    </location>
</feature>
<proteinExistence type="predicted"/>
<keyword evidence="4" id="KW-1185">Reference proteome</keyword>
<dbReference type="InterPro" id="IPR043128">
    <property type="entry name" value="Rev_trsase/Diguanyl_cyclase"/>
</dbReference>
<dbReference type="Pfam" id="PF00563">
    <property type="entry name" value="EAL"/>
    <property type="match status" value="1"/>
</dbReference>
<comment type="caution">
    <text evidence="3">The sequence shown here is derived from an EMBL/GenBank/DDBJ whole genome shotgun (WGS) entry which is preliminary data.</text>
</comment>
<evidence type="ECO:0000259" key="1">
    <source>
        <dbReference type="PROSITE" id="PS50883"/>
    </source>
</evidence>
<dbReference type="SUPFAM" id="SSF55073">
    <property type="entry name" value="Nucleotide cyclase"/>
    <property type="match status" value="1"/>
</dbReference>
<dbReference type="Gene3D" id="3.30.70.270">
    <property type="match status" value="1"/>
</dbReference>
<dbReference type="SMART" id="SM00052">
    <property type="entry name" value="EAL"/>
    <property type="match status" value="1"/>
</dbReference>
<dbReference type="PROSITE" id="PS50883">
    <property type="entry name" value="EAL"/>
    <property type="match status" value="1"/>
</dbReference>
<organism evidence="3 4">
    <name type="scientific">Paraclostridium benzoelyticum</name>
    <dbReference type="NCBI Taxonomy" id="1629550"/>
    <lineage>
        <taxon>Bacteria</taxon>
        <taxon>Bacillati</taxon>
        <taxon>Bacillota</taxon>
        <taxon>Clostridia</taxon>
        <taxon>Peptostreptococcales</taxon>
        <taxon>Peptostreptococcaceae</taxon>
        <taxon>Paraclostridium</taxon>
    </lineage>
</organism>
<accession>A0A0M3DFP3</accession>
<dbReference type="Proteomes" id="UP000034407">
    <property type="component" value="Unassembled WGS sequence"/>
</dbReference>
<dbReference type="EMBL" id="LBBT01000216">
    <property type="protein sequence ID" value="KKY01103.1"/>
    <property type="molecule type" value="Genomic_DNA"/>
</dbReference>
<dbReference type="InterPro" id="IPR029787">
    <property type="entry name" value="Nucleotide_cyclase"/>
</dbReference>
<dbReference type="InterPro" id="IPR050706">
    <property type="entry name" value="Cyclic-di-GMP_PDE-like"/>
</dbReference>
<dbReference type="PATRIC" id="fig|1629550.3.peg.1563"/>